<evidence type="ECO:0000256" key="1">
    <source>
        <dbReference type="SAM" id="MobiDB-lite"/>
    </source>
</evidence>
<feature type="region of interest" description="Disordered" evidence="1">
    <location>
        <begin position="1"/>
        <end position="29"/>
    </location>
</feature>
<proteinExistence type="predicted"/>
<name>A0AAV0VDI1_9STRA</name>
<gene>
    <name evidence="2" type="ORF">PDE001_LOCUS9915</name>
</gene>
<accession>A0AAV0VDI1</accession>
<protein>
    <submittedName>
        <fullName evidence="2">Uncharacterized protein</fullName>
    </submittedName>
</protein>
<comment type="caution">
    <text evidence="2">The sequence shown here is derived from an EMBL/GenBank/DDBJ whole genome shotgun (WGS) entry which is preliminary data.</text>
</comment>
<evidence type="ECO:0000313" key="2">
    <source>
        <dbReference type="EMBL" id="CAI5744789.1"/>
    </source>
</evidence>
<sequence length="104" mass="11271">MAEDLSVSVSGRKHPRTPTSQPIQEPFPSLPFDTSVLPNFASGAVQEPQQAQNGGLLRTTSGLPLGRRMRLTLGQKREVVDLAASKKFTHRELAEVRVGHTAIA</sequence>
<dbReference type="EMBL" id="CANTFM010002185">
    <property type="protein sequence ID" value="CAI5744789.1"/>
    <property type="molecule type" value="Genomic_DNA"/>
</dbReference>
<dbReference type="AlphaFoldDB" id="A0AAV0VDI1"/>
<evidence type="ECO:0000313" key="3">
    <source>
        <dbReference type="Proteomes" id="UP001162029"/>
    </source>
</evidence>
<keyword evidence="3" id="KW-1185">Reference proteome</keyword>
<organism evidence="2 3">
    <name type="scientific">Peronospora destructor</name>
    <dbReference type="NCBI Taxonomy" id="86335"/>
    <lineage>
        <taxon>Eukaryota</taxon>
        <taxon>Sar</taxon>
        <taxon>Stramenopiles</taxon>
        <taxon>Oomycota</taxon>
        <taxon>Peronosporomycetes</taxon>
        <taxon>Peronosporales</taxon>
        <taxon>Peronosporaceae</taxon>
        <taxon>Peronospora</taxon>
    </lineage>
</organism>
<reference evidence="2" key="1">
    <citation type="submission" date="2022-12" db="EMBL/GenBank/DDBJ databases">
        <authorList>
            <person name="Webb A."/>
        </authorList>
    </citation>
    <scope>NUCLEOTIDE SEQUENCE</scope>
    <source>
        <strain evidence="2">Pd1</strain>
    </source>
</reference>
<dbReference type="Proteomes" id="UP001162029">
    <property type="component" value="Unassembled WGS sequence"/>
</dbReference>